<accession>A0AAU3IB76</accession>
<keyword evidence="1" id="KW-1133">Transmembrane helix</keyword>
<name>A0AAU3IB76_9ACTN</name>
<feature type="domain" description="DUF4328" evidence="2">
    <location>
        <begin position="32"/>
        <end position="180"/>
    </location>
</feature>
<dbReference type="EMBL" id="CP109546">
    <property type="protein sequence ID" value="WTZ13832.1"/>
    <property type="molecule type" value="Genomic_DNA"/>
</dbReference>
<sequence length="199" mass="21116">MTSTALRAPRTLALCAQTAIGVAAVADVFRAVALRDHRLHPSDASSESGSVSEIFIYLMTLAIVLFLVWLARARRNAESLSPSSPVPTAGWTIGAWFVPVVNLFAPRQAVLDIGRASSPAWEEKRDVRLVTLWWAAWIGHGLTVTTATQVAPGSMAMLVTAEALMIAAAVLLGLVIERITALQSAALRATAPVEPLPLG</sequence>
<dbReference type="AlphaFoldDB" id="A0AAU3IB76"/>
<reference evidence="3" key="1">
    <citation type="submission" date="2022-10" db="EMBL/GenBank/DDBJ databases">
        <title>The complete genomes of actinobacterial strains from the NBC collection.</title>
        <authorList>
            <person name="Joergensen T.S."/>
            <person name="Alvarez Arevalo M."/>
            <person name="Sterndorff E.B."/>
            <person name="Faurdal D."/>
            <person name="Vuksanovic O."/>
            <person name="Mourched A.-S."/>
            <person name="Charusanti P."/>
            <person name="Shaw S."/>
            <person name="Blin K."/>
            <person name="Weber T."/>
        </authorList>
    </citation>
    <scope>NUCLEOTIDE SEQUENCE</scope>
    <source>
        <strain evidence="3">NBC_01393</strain>
    </source>
</reference>
<dbReference type="InterPro" id="IPR025565">
    <property type="entry name" value="DUF4328"/>
</dbReference>
<feature type="transmembrane region" description="Helical" evidence="1">
    <location>
        <begin position="157"/>
        <end position="176"/>
    </location>
</feature>
<keyword evidence="1" id="KW-0812">Transmembrane</keyword>
<protein>
    <submittedName>
        <fullName evidence="3">DUF4328 domain-containing protein</fullName>
    </submittedName>
</protein>
<feature type="transmembrane region" description="Helical" evidence="1">
    <location>
        <begin position="132"/>
        <end position="151"/>
    </location>
</feature>
<gene>
    <name evidence="3" type="ORF">OG699_41160</name>
</gene>
<organism evidence="3">
    <name type="scientific">Streptomyces sp. NBC_01393</name>
    <dbReference type="NCBI Taxonomy" id="2903851"/>
    <lineage>
        <taxon>Bacteria</taxon>
        <taxon>Bacillati</taxon>
        <taxon>Actinomycetota</taxon>
        <taxon>Actinomycetes</taxon>
        <taxon>Kitasatosporales</taxon>
        <taxon>Streptomycetaceae</taxon>
        <taxon>Streptomyces</taxon>
    </lineage>
</organism>
<evidence type="ECO:0000259" key="2">
    <source>
        <dbReference type="Pfam" id="PF14219"/>
    </source>
</evidence>
<evidence type="ECO:0000313" key="3">
    <source>
        <dbReference type="EMBL" id="WTZ13832.1"/>
    </source>
</evidence>
<feature type="transmembrane region" description="Helical" evidence="1">
    <location>
        <begin position="54"/>
        <end position="71"/>
    </location>
</feature>
<dbReference type="Pfam" id="PF14219">
    <property type="entry name" value="DUF4328"/>
    <property type="match status" value="1"/>
</dbReference>
<proteinExistence type="predicted"/>
<evidence type="ECO:0000256" key="1">
    <source>
        <dbReference type="SAM" id="Phobius"/>
    </source>
</evidence>
<keyword evidence="1" id="KW-0472">Membrane</keyword>